<dbReference type="GO" id="GO:0006281">
    <property type="term" value="P:DNA repair"/>
    <property type="evidence" value="ECO:0007669"/>
    <property type="project" value="TreeGrafter"/>
</dbReference>
<sequence length="213" mass="23802">MIDTILFDLDGTIIDTNELIITSFMHVLEKHSLKPLTREQIIPKMGATLEQQLQHFSGMGDITALMATYRGYNDEHHDAMVRLFPGVEEVVKQLHAKGIRLGVVTTKNKPGTIRVLEMFDLQKYMGAVVTLNDVDHPKPHAEPVLKAVEKIGSEPSRTLMVGDSPMDILSAKAAGVQSAGVAWSLKGEDVLTEYKPDYMLQDIRDLYMLLEQE</sequence>
<dbReference type="PANTHER" id="PTHR43434">
    <property type="entry name" value="PHOSPHOGLYCOLATE PHOSPHATASE"/>
    <property type="match status" value="1"/>
</dbReference>
<dbReference type="InterPro" id="IPR041492">
    <property type="entry name" value="HAD_2"/>
</dbReference>
<dbReference type="InterPro" id="IPR006439">
    <property type="entry name" value="HAD-SF_hydro_IA"/>
</dbReference>
<dbReference type="InterPro" id="IPR023198">
    <property type="entry name" value="PGP-like_dom2"/>
</dbReference>
<dbReference type="Gene3D" id="1.10.150.240">
    <property type="entry name" value="Putative phosphatase, domain 2"/>
    <property type="match status" value="1"/>
</dbReference>
<dbReference type="NCBIfam" id="TIGR01549">
    <property type="entry name" value="HAD-SF-IA-v1"/>
    <property type="match status" value="1"/>
</dbReference>
<dbReference type="InterPro" id="IPR050155">
    <property type="entry name" value="HAD-like_hydrolase_sf"/>
</dbReference>
<organism evidence="1 2">
    <name type="scientific">Paenibacillus azoreducens</name>
    <dbReference type="NCBI Taxonomy" id="116718"/>
    <lineage>
        <taxon>Bacteria</taxon>
        <taxon>Bacillati</taxon>
        <taxon>Bacillota</taxon>
        <taxon>Bacilli</taxon>
        <taxon>Bacillales</taxon>
        <taxon>Paenibacillaceae</taxon>
        <taxon>Paenibacillus</taxon>
    </lineage>
</organism>
<dbReference type="InterPro" id="IPR036412">
    <property type="entry name" value="HAD-like_sf"/>
</dbReference>
<evidence type="ECO:0000313" key="2">
    <source>
        <dbReference type="Proteomes" id="UP000682811"/>
    </source>
</evidence>
<protein>
    <submittedName>
        <fullName evidence="1">Pyrophosphatase PpaX</fullName>
    </submittedName>
</protein>
<dbReference type="Gene3D" id="3.40.50.1000">
    <property type="entry name" value="HAD superfamily/HAD-like"/>
    <property type="match status" value="1"/>
</dbReference>
<keyword evidence="2" id="KW-1185">Reference proteome</keyword>
<dbReference type="EMBL" id="BORT01000021">
    <property type="protein sequence ID" value="GIO49415.1"/>
    <property type="molecule type" value="Genomic_DNA"/>
</dbReference>
<dbReference type="NCBIfam" id="NF009804">
    <property type="entry name" value="PRK13288.1"/>
    <property type="match status" value="1"/>
</dbReference>
<comment type="caution">
    <text evidence="1">The sequence shown here is derived from an EMBL/GenBank/DDBJ whole genome shotgun (WGS) entry which is preliminary data.</text>
</comment>
<dbReference type="Pfam" id="PF13419">
    <property type="entry name" value="HAD_2"/>
    <property type="match status" value="1"/>
</dbReference>
<name>A0A919YHN3_9BACL</name>
<dbReference type="PANTHER" id="PTHR43434:SF26">
    <property type="entry name" value="PYROPHOSPHATASE PPAX"/>
    <property type="match status" value="1"/>
</dbReference>
<dbReference type="SFLD" id="SFLDG01135">
    <property type="entry name" value="C1.5.6:_HAD__Beta-PGM__Phospha"/>
    <property type="match status" value="1"/>
</dbReference>
<dbReference type="NCBIfam" id="TIGR01509">
    <property type="entry name" value="HAD-SF-IA-v3"/>
    <property type="match status" value="1"/>
</dbReference>
<dbReference type="GO" id="GO:0008967">
    <property type="term" value="F:phosphoglycolate phosphatase activity"/>
    <property type="evidence" value="ECO:0007669"/>
    <property type="project" value="TreeGrafter"/>
</dbReference>
<dbReference type="SFLD" id="SFLDS00003">
    <property type="entry name" value="Haloacid_Dehalogenase"/>
    <property type="match status" value="1"/>
</dbReference>
<dbReference type="RefSeq" id="WP_212979913.1">
    <property type="nucleotide sequence ID" value="NZ_AP025343.1"/>
</dbReference>
<proteinExistence type="predicted"/>
<reference evidence="1 2" key="1">
    <citation type="submission" date="2021-03" db="EMBL/GenBank/DDBJ databases">
        <title>Antimicrobial resistance genes in bacteria isolated from Japanese honey, and their potential for conferring macrolide and lincosamide resistance in the American foulbrood pathogen Paenibacillus larvae.</title>
        <authorList>
            <person name="Okamoto M."/>
            <person name="Kumagai M."/>
            <person name="Kanamori H."/>
            <person name="Takamatsu D."/>
        </authorList>
    </citation>
    <scope>NUCLEOTIDE SEQUENCE [LARGE SCALE GENOMIC DNA]</scope>
    <source>
        <strain evidence="1 2">J34TS1</strain>
    </source>
</reference>
<accession>A0A919YHN3</accession>
<evidence type="ECO:0000313" key="1">
    <source>
        <dbReference type="EMBL" id="GIO49415.1"/>
    </source>
</evidence>
<dbReference type="InterPro" id="IPR023214">
    <property type="entry name" value="HAD_sf"/>
</dbReference>
<dbReference type="Proteomes" id="UP000682811">
    <property type="component" value="Unassembled WGS sequence"/>
</dbReference>
<dbReference type="AlphaFoldDB" id="A0A919YHN3"/>
<dbReference type="SFLD" id="SFLDG01129">
    <property type="entry name" value="C1.5:_HAD__Beta-PGM__Phosphata"/>
    <property type="match status" value="1"/>
</dbReference>
<dbReference type="GO" id="GO:0005829">
    <property type="term" value="C:cytosol"/>
    <property type="evidence" value="ECO:0007669"/>
    <property type="project" value="TreeGrafter"/>
</dbReference>
<gene>
    <name evidence="1" type="primary">ppaX</name>
    <name evidence="1" type="ORF">J34TS1_41800</name>
</gene>
<dbReference type="SUPFAM" id="SSF56784">
    <property type="entry name" value="HAD-like"/>
    <property type="match status" value="1"/>
</dbReference>
<dbReference type="FunFam" id="3.40.50.1000:FF:000022">
    <property type="entry name" value="Phosphoglycolate phosphatase"/>
    <property type="match status" value="1"/>
</dbReference>